<evidence type="ECO:0000313" key="3">
    <source>
        <dbReference type="Proteomes" id="UP001187192"/>
    </source>
</evidence>
<dbReference type="Proteomes" id="UP001187192">
    <property type="component" value="Unassembled WGS sequence"/>
</dbReference>
<reference evidence="2" key="1">
    <citation type="submission" date="2023-07" db="EMBL/GenBank/DDBJ databases">
        <title>draft genome sequence of fig (Ficus carica).</title>
        <authorList>
            <person name="Takahashi T."/>
            <person name="Nishimura K."/>
        </authorList>
    </citation>
    <scope>NUCLEOTIDE SEQUENCE</scope>
</reference>
<accession>A0AA88E3C0</accession>
<evidence type="ECO:0000313" key="2">
    <source>
        <dbReference type="EMBL" id="GMN65131.1"/>
    </source>
</evidence>
<comment type="caution">
    <text evidence="2">The sequence shown here is derived from an EMBL/GenBank/DDBJ whole genome shotgun (WGS) entry which is preliminary data.</text>
</comment>
<gene>
    <name evidence="2" type="ORF">TIFTF001_034203</name>
</gene>
<dbReference type="AlphaFoldDB" id="A0AA88E3C0"/>
<sequence>MPSSELDQSSTHCIGNWRHRPEPFGGAWRNKSLTTVTTGGDYKIS</sequence>
<feature type="compositionally biased region" description="Polar residues" evidence="1">
    <location>
        <begin position="1"/>
        <end position="13"/>
    </location>
</feature>
<protein>
    <submittedName>
        <fullName evidence="2">Uncharacterized protein</fullName>
    </submittedName>
</protein>
<proteinExistence type="predicted"/>
<keyword evidence="3" id="KW-1185">Reference proteome</keyword>
<organism evidence="2 3">
    <name type="scientific">Ficus carica</name>
    <name type="common">Common fig</name>
    <dbReference type="NCBI Taxonomy" id="3494"/>
    <lineage>
        <taxon>Eukaryota</taxon>
        <taxon>Viridiplantae</taxon>
        <taxon>Streptophyta</taxon>
        <taxon>Embryophyta</taxon>
        <taxon>Tracheophyta</taxon>
        <taxon>Spermatophyta</taxon>
        <taxon>Magnoliopsida</taxon>
        <taxon>eudicotyledons</taxon>
        <taxon>Gunneridae</taxon>
        <taxon>Pentapetalae</taxon>
        <taxon>rosids</taxon>
        <taxon>fabids</taxon>
        <taxon>Rosales</taxon>
        <taxon>Moraceae</taxon>
        <taxon>Ficeae</taxon>
        <taxon>Ficus</taxon>
    </lineage>
</organism>
<dbReference type="EMBL" id="BTGU01000213">
    <property type="protein sequence ID" value="GMN65131.1"/>
    <property type="molecule type" value="Genomic_DNA"/>
</dbReference>
<name>A0AA88E3C0_FICCA</name>
<evidence type="ECO:0000256" key="1">
    <source>
        <dbReference type="SAM" id="MobiDB-lite"/>
    </source>
</evidence>
<feature type="region of interest" description="Disordered" evidence="1">
    <location>
        <begin position="1"/>
        <end position="32"/>
    </location>
</feature>